<feature type="transmembrane region" description="Helical" evidence="6">
    <location>
        <begin position="293"/>
        <end position="316"/>
    </location>
</feature>
<gene>
    <name evidence="7" type="ORF">AW736_25525</name>
</gene>
<dbReference type="RefSeq" id="WP_068773112.1">
    <property type="nucleotide sequence ID" value="NZ_CP109796.1"/>
</dbReference>
<organism evidence="7 8">
    <name type="scientific">Termitidicoccus mucosus</name>
    <dbReference type="NCBI Taxonomy" id="1184151"/>
    <lineage>
        <taxon>Bacteria</taxon>
        <taxon>Pseudomonadati</taxon>
        <taxon>Verrucomicrobiota</taxon>
        <taxon>Opitutia</taxon>
        <taxon>Opitutales</taxon>
        <taxon>Opitutaceae</taxon>
        <taxon>Termitidicoccus</taxon>
    </lineage>
</organism>
<dbReference type="OrthoDB" id="9787815at2"/>
<dbReference type="InterPro" id="IPR036259">
    <property type="entry name" value="MFS_trans_sf"/>
</dbReference>
<evidence type="ECO:0008006" key="9">
    <source>
        <dbReference type="Google" id="ProtNLM"/>
    </source>
</evidence>
<dbReference type="PANTHER" id="PTHR12778:SF10">
    <property type="entry name" value="MAJOR FACILITATOR SUPERFAMILY DOMAIN-CONTAINING PROTEIN 3"/>
    <property type="match status" value="1"/>
</dbReference>
<evidence type="ECO:0000256" key="1">
    <source>
        <dbReference type="ARBA" id="ARBA00004141"/>
    </source>
</evidence>
<feature type="transmembrane region" description="Helical" evidence="6">
    <location>
        <begin position="433"/>
        <end position="454"/>
    </location>
</feature>
<dbReference type="Proteomes" id="UP000078486">
    <property type="component" value="Unassembled WGS sequence"/>
</dbReference>
<dbReference type="AlphaFoldDB" id="A0A178ICQ2"/>
<dbReference type="PANTHER" id="PTHR12778">
    <property type="entry name" value="SOLUTE CARRIER FAMILY 33 ACETYL-COA TRANSPORTER -RELATED"/>
    <property type="match status" value="1"/>
</dbReference>
<feature type="transmembrane region" description="Helical" evidence="6">
    <location>
        <begin position="323"/>
        <end position="341"/>
    </location>
</feature>
<name>A0A178ICQ2_9BACT</name>
<dbReference type="SUPFAM" id="SSF103473">
    <property type="entry name" value="MFS general substrate transporter"/>
    <property type="match status" value="1"/>
</dbReference>
<reference evidence="7 8" key="1">
    <citation type="submission" date="2016-01" db="EMBL/GenBank/DDBJ databases">
        <title>High potential of lignocellulose degradation of a new Verrucomicrobia species.</title>
        <authorList>
            <person name="Wang Y."/>
            <person name="Shi Y."/>
            <person name="Qiu Z."/>
            <person name="Liu S."/>
            <person name="Yang H."/>
        </authorList>
    </citation>
    <scope>NUCLEOTIDE SEQUENCE [LARGE SCALE GENOMIC DNA]</scope>
    <source>
        <strain evidence="7 8">TSB47</strain>
    </source>
</reference>
<evidence type="ECO:0000256" key="2">
    <source>
        <dbReference type="ARBA" id="ARBA00022448"/>
    </source>
</evidence>
<keyword evidence="8" id="KW-1185">Reference proteome</keyword>
<evidence type="ECO:0000256" key="6">
    <source>
        <dbReference type="SAM" id="Phobius"/>
    </source>
</evidence>
<feature type="transmembrane region" description="Helical" evidence="6">
    <location>
        <begin position="196"/>
        <end position="213"/>
    </location>
</feature>
<keyword evidence="3 6" id="KW-0812">Transmembrane</keyword>
<keyword evidence="4 6" id="KW-1133">Transmembrane helix</keyword>
<keyword evidence="5 6" id="KW-0472">Membrane</keyword>
<feature type="transmembrane region" description="Helical" evidence="6">
    <location>
        <begin position="66"/>
        <end position="83"/>
    </location>
</feature>
<feature type="transmembrane region" description="Helical" evidence="6">
    <location>
        <begin position="95"/>
        <end position="116"/>
    </location>
</feature>
<protein>
    <recommendedName>
        <fullName evidence="9">Major facilitator superfamily (MFS) profile domain-containing protein</fullName>
    </recommendedName>
</protein>
<comment type="subcellular location">
    <subcellularLocation>
        <location evidence="1">Membrane</location>
        <topology evidence="1">Multi-pass membrane protein</topology>
    </subcellularLocation>
</comment>
<feature type="transmembrane region" description="Helical" evidence="6">
    <location>
        <begin position="165"/>
        <end position="184"/>
    </location>
</feature>
<evidence type="ECO:0000313" key="8">
    <source>
        <dbReference type="Proteomes" id="UP000078486"/>
    </source>
</evidence>
<dbReference type="Gene3D" id="1.20.1250.20">
    <property type="entry name" value="MFS general substrate transporter like domains"/>
    <property type="match status" value="1"/>
</dbReference>
<dbReference type="EMBL" id="LRRQ01000190">
    <property type="protein sequence ID" value="OAM86937.1"/>
    <property type="molecule type" value="Genomic_DNA"/>
</dbReference>
<feature type="transmembrane region" description="Helical" evidence="6">
    <location>
        <begin position="405"/>
        <end position="427"/>
    </location>
</feature>
<sequence length="461" mass="50113">MNNPTTPETAQAAAPATAIADPLGRGAHPGPWRFAPCIGTWQGLINPVLVSVPVILLKSMGVSNTVIGWASFATLPMAVKFLFGPVIDANKTKRWWILRSGEWLMVSLVLLALSLMQSSFSLWLYLSALTVLAVAKSFQQIALQGFFTLSLTKTEQALFSGLDPVFGRVATVISGSVLIALAGIVGERYGDPRITWGSYFGILIIIFGLLYIYTRKTFPHPAADHAHRDSSGKTAALPFADVLRNYFSLPHLWAGIVYIFFLRSGETFIAKMGPAFLMDKPDAGGLDLSIPEVGVLTGVMSICAMAGGTLSGVLLRSRGLRKVVWPFTLAAIFPSMVYVYLSLHSTAHHAITIDFAFIGINRAWQFDWVLALLLGIENFGFGLGFTVMNFFMFRMAAGSKYPASIVALNASVIYLSYLIFGAISGVIQETVGYAWLFALSILVSLPAFAAIPFLNYKLDER</sequence>
<evidence type="ECO:0000256" key="4">
    <source>
        <dbReference type="ARBA" id="ARBA00022989"/>
    </source>
</evidence>
<evidence type="ECO:0000256" key="5">
    <source>
        <dbReference type="ARBA" id="ARBA00023136"/>
    </source>
</evidence>
<dbReference type="GO" id="GO:0022857">
    <property type="term" value="F:transmembrane transporter activity"/>
    <property type="evidence" value="ECO:0007669"/>
    <property type="project" value="InterPro"/>
</dbReference>
<dbReference type="InterPro" id="IPR004752">
    <property type="entry name" value="AmpG_permease/AT-1"/>
</dbReference>
<evidence type="ECO:0000256" key="3">
    <source>
        <dbReference type="ARBA" id="ARBA00022692"/>
    </source>
</evidence>
<dbReference type="Pfam" id="PF07690">
    <property type="entry name" value="MFS_1"/>
    <property type="match status" value="1"/>
</dbReference>
<feature type="transmembrane region" description="Helical" evidence="6">
    <location>
        <begin position="368"/>
        <end position="393"/>
    </location>
</feature>
<proteinExistence type="predicted"/>
<dbReference type="STRING" id="1184151.AW736_25525"/>
<keyword evidence="2" id="KW-0813">Transport</keyword>
<feature type="transmembrane region" description="Helical" evidence="6">
    <location>
        <begin position="122"/>
        <end position="144"/>
    </location>
</feature>
<evidence type="ECO:0000313" key="7">
    <source>
        <dbReference type="EMBL" id="OAM86937.1"/>
    </source>
</evidence>
<dbReference type="InterPro" id="IPR011701">
    <property type="entry name" value="MFS"/>
</dbReference>
<dbReference type="GO" id="GO:0016020">
    <property type="term" value="C:membrane"/>
    <property type="evidence" value="ECO:0007669"/>
    <property type="project" value="UniProtKB-SubCell"/>
</dbReference>
<accession>A0A178ICQ2</accession>
<comment type="caution">
    <text evidence="7">The sequence shown here is derived from an EMBL/GenBank/DDBJ whole genome shotgun (WGS) entry which is preliminary data.</text>
</comment>